<reference evidence="1" key="1">
    <citation type="journal article" date="2011" name="Environ. Microbiol.">
        <title>Time-series analyses of Monterey Bay coastal microbial picoplankton using a 'genome proxy' microarray.</title>
        <authorList>
            <person name="Rich V.I."/>
            <person name="Pham V.D."/>
            <person name="Eppley J."/>
            <person name="Shi Y."/>
            <person name="DeLong E.F."/>
        </authorList>
    </citation>
    <scope>NUCLEOTIDE SEQUENCE</scope>
</reference>
<protein>
    <submittedName>
        <fullName evidence="1">Uncharacterized protein</fullName>
    </submittedName>
</protein>
<dbReference type="AlphaFoldDB" id="E0XY90"/>
<organism evidence="1">
    <name type="scientific">uncultured Spirochaetales bacterium HF0500_06B09</name>
    <dbReference type="NCBI Taxonomy" id="710994"/>
    <lineage>
        <taxon>Bacteria</taxon>
        <taxon>Pseudomonadati</taxon>
        <taxon>Spirochaetota</taxon>
        <taxon>Spirochaetia</taxon>
        <taxon>Spirochaetales</taxon>
        <taxon>environmental samples</taxon>
    </lineage>
</organism>
<dbReference type="EMBL" id="GU474919">
    <property type="protein sequence ID" value="ADI19396.1"/>
    <property type="molecule type" value="Genomic_DNA"/>
</dbReference>
<sequence length="40" mass="4575">MVTIPLKNAYGDYYRMAVSVLSDTWFFDAYLVSPQGRSPD</sequence>
<proteinExistence type="predicted"/>
<evidence type="ECO:0000313" key="1">
    <source>
        <dbReference type="EMBL" id="ADI19396.1"/>
    </source>
</evidence>
<name>E0XY90_9SPIR</name>
<accession>E0XY90</accession>